<keyword evidence="4" id="KW-1185">Reference proteome</keyword>
<keyword evidence="1" id="KW-0472">Membrane</keyword>
<keyword evidence="1" id="KW-1133">Transmembrane helix</keyword>
<gene>
    <name evidence="3" type="ORF">B0T21DRAFT_439842</name>
</gene>
<feature type="transmembrane region" description="Helical" evidence="1">
    <location>
        <begin position="387"/>
        <end position="410"/>
    </location>
</feature>
<dbReference type="Pfam" id="PF26616">
    <property type="entry name" value="CorA-like"/>
    <property type="match status" value="1"/>
</dbReference>
<dbReference type="AlphaFoldDB" id="A0AA40BKU0"/>
<name>A0AA40BKU0_9PEZI</name>
<accession>A0AA40BKU0</accession>
<evidence type="ECO:0000313" key="3">
    <source>
        <dbReference type="EMBL" id="KAK0735968.1"/>
    </source>
</evidence>
<proteinExistence type="predicted"/>
<dbReference type="EMBL" id="JAUKTV010000006">
    <property type="protein sequence ID" value="KAK0735968.1"/>
    <property type="molecule type" value="Genomic_DNA"/>
</dbReference>
<protein>
    <recommendedName>
        <fullName evidence="2">CorA-like transporter domain-containing protein</fullName>
    </recommendedName>
</protein>
<keyword evidence="1" id="KW-0812">Transmembrane</keyword>
<dbReference type="Proteomes" id="UP001172159">
    <property type="component" value="Unassembled WGS sequence"/>
</dbReference>
<evidence type="ECO:0000313" key="4">
    <source>
        <dbReference type="Proteomes" id="UP001172159"/>
    </source>
</evidence>
<sequence length="429" mass="49035">MHTFMFDQRTHQGDRYPVDINCYAPIGEDLSLCDRQLSEESLKLFQISGGGTDVLRQDGVVLTSNSIVRPTFSWSQLCITELAFRTLLASLRVFTPFLPVVHTFGTKTNDKQRVRDLAFYRVLSSAYEFCYNIRYFELNGRGRGNPWSLRQTGVYQKCLANKQSTWLLLNSSNYITDRISAAFGGQNRSIHESCKASQLLPHLFIFSAATRNWDQYTENLRQRSMIFDEKAYSSHVNETYSDDYELLFSDVQEIMSLNETITLASTVLKGQRRAFSEYSSLHARLDKRKPGCHNCDTVSTLEMLEAELQHHHEAMTILARTTSRTTQLLSAILQTRANDHLRATTATIRTDITQIQLQLGQTRLDTGQLLRSLFSSTMFSDSDNSTFYIALYFGITLPLLLATLFLLILIEKGLPRGTRVQRFFQGLLK</sequence>
<feature type="domain" description="CorA-like transporter" evidence="2">
    <location>
        <begin position="76"/>
        <end position="223"/>
    </location>
</feature>
<dbReference type="InterPro" id="IPR058257">
    <property type="entry name" value="CorA-like_dom"/>
</dbReference>
<evidence type="ECO:0000259" key="2">
    <source>
        <dbReference type="Pfam" id="PF26616"/>
    </source>
</evidence>
<organism evidence="3 4">
    <name type="scientific">Apiosordaria backusii</name>
    <dbReference type="NCBI Taxonomy" id="314023"/>
    <lineage>
        <taxon>Eukaryota</taxon>
        <taxon>Fungi</taxon>
        <taxon>Dikarya</taxon>
        <taxon>Ascomycota</taxon>
        <taxon>Pezizomycotina</taxon>
        <taxon>Sordariomycetes</taxon>
        <taxon>Sordariomycetidae</taxon>
        <taxon>Sordariales</taxon>
        <taxon>Lasiosphaeriaceae</taxon>
        <taxon>Apiosordaria</taxon>
    </lineage>
</organism>
<reference evidence="3" key="1">
    <citation type="submission" date="2023-06" db="EMBL/GenBank/DDBJ databases">
        <title>Genome-scale phylogeny and comparative genomics of the fungal order Sordariales.</title>
        <authorList>
            <consortium name="Lawrence Berkeley National Laboratory"/>
            <person name="Hensen N."/>
            <person name="Bonometti L."/>
            <person name="Westerberg I."/>
            <person name="Brannstrom I.O."/>
            <person name="Guillou S."/>
            <person name="Cros-Aarteil S."/>
            <person name="Calhoun S."/>
            <person name="Haridas S."/>
            <person name="Kuo A."/>
            <person name="Mondo S."/>
            <person name="Pangilinan J."/>
            <person name="Riley R."/>
            <person name="Labutti K."/>
            <person name="Andreopoulos B."/>
            <person name="Lipzen A."/>
            <person name="Chen C."/>
            <person name="Yanf M."/>
            <person name="Daum C."/>
            <person name="Ng V."/>
            <person name="Clum A."/>
            <person name="Steindorff A."/>
            <person name="Ohm R."/>
            <person name="Martin F."/>
            <person name="Silar P."/>
            <person name="Natvig D."/>
            <person name="Lalanne C."/>
            <person name="Gautier V."/>
            <person name="Ament-Velasquez S.L."/>
            <person name="Kruys A."/>
            <person name="Hutchinson M.I."/>
            <person name="Powell A.J."/>
            <person name="Barry K."/>
            <person name="Miller A.N."/>
            <person name="Grigoriev I.V."/>
            <person name="Debuchy R."/>
            <person name="Gladieux P."/>
            <person name="Thoren M.H."/>
            <person name="Johannesson H."/>
        </authorList>
    </citation>
    <scope>NUCLEOTIDE SEQUENCE</scope>
    <source>
        <strain evidence="3">CBS 540.89</strain>
    </source>
</reference>
<evidence type="ECO:0000256" key="1">
    <source>
        <dbReference type="SAM" id="Phobius"/>
    </source>
</evidence>
<comment type="caution">
    <text evidence="3">The sequence shown here is derived from an EMBL/GenBank/DDBJ whole genome shotgun (WGS) entry which is preliminary data.</text>
</comment>